<evidence type="ECO:0000313" key="2">
    <source>
        <dbReference type="Proteomes" id="UP001595937"/>
    </source>
</evidence>
<accession>A0ABW0FGW5</accession>
<dbReference type="Proteomes" id="UP001595937">
    <property type="component" value="Unassembled WGS sequence"/>
</dbReference>
<reference evidence="2" key="1">
    <citation type="journal article" date="2019" name="Int. J. Syst. Evol. Microbiol.">
        <title>The Global Catalogue of Microorganisms (GCM) 10K type strain sequencing project: providing services to taxonomists for standard genome sequencing and annotation.</title>
        <authorList>
            <consortium name="The Broad Institute Genomics Platform"/>
            <consortium name="The Broad Institute Genome Sequencing Center for Infectious Disease"/>
            <person name="Wu L."/>
            <person name="Ma J."/>
        </authorList>
    </citation>
    <scope>NUCLEOTIDE SEQUENCE [LARGE SCALE GENOMIC DNA]</scope>
    <source>
        <strain evidence="2">CGMCC 1.16455</strain>
    </source>
</reference>
<keyword evidence="2" id="KW-1185">Reference proteome</keyword>
<evidence type="ECO:0000313" key="1">
    <source>
        <dbReference type="EMBL" id="MFC5298507.1"/>
    </source>
</evidence>
<dbReference type="EMBL" id="JBHSLN010000071">
    <property type="protein sequence ID" value="MFC5298507.1"/>
    <property type="molecule type" value="Genomic_DNA"/>
</dbReference>
<dbReference type="RefSeq" id="WP_343923074.1">
    <property type="nucleotide sequence ID" value="NZ_BAAAIR010000028.1"/>
</dbReference>
<sequence>MSWDLHEGGRAHVALDEREQALDILEESKYTESLNALQASHVRVEITSRGRMALMRPDVLLTSGLFDGGQTTSFDQRVGIQAQTFNNDGGAVQTGDHTVQNITITNAQVERIGEGIAATREVLAREDLDEHVRAEVSAAVDELEAAAAEKAETGVLHQLITKATMAAAGAAGSAAGGAVIQSLASIGAAIV</sequence>
<dbReference type="GeneID" id="303296630"/>
<organism evidence="1 2">
    <name type="scientific">Brachybacterium tyrofermentans</name>
    <dbReference type="NCBI Taxonomy" id="47848"/>
    <lineage>
        <taxon>Bacteria</taxon>
        <taxon>Bacillati</taxon>
        <taxon>Actinomycetota</taxon>
        <taxon>Actinomycetes</taxon>
        <taxon>Micrococcales</taxon>
        <taxon>Dermabacteraceae</taxon>
        <taxon>Brachybacterium</taxon>
    </lineage>
</organism>
<gene>
    <name evidence="1" type="ORF">ACFPK8_13400</name>
</gene>
<name>A0ABW0FGW5_9MICO</name>
<proteinExistence type="predicted"/>
<protein>
    <submittedName>
        <fullName evidence="1">Uncharacterized protein</fullName>
    </submittedName>
</protein>
<comment type="caution">
    <text evidence="1">The sequence shown here is derived from an EMBL/GenBank/DDBJ whole genome shotgun (WGS) entry which is preliminary data.</text>
</comment>